<sequence>MVNRAVLVGISALLFSVQLPTHAETCTPLSLVGGQGSEVTKTVSGPTLPGPFGIKIKRNNWNTDWAVPGGRKFSRFVATIVAENGGTFDIRMFLKYSDQTAEEFFNQNGKRLEPDQPLTIEATPRPEDNPFQVNIFVNGLPAIGQTYRASVVGCL</sequence>
<protein>
    <submittedName>
        <fullName evidence="2">Uncharacterized protein</fullName>
    </submittedName>
</protein>
<dbReference type="EMBL" id="CP073041">
    <property type="protein sequence ID" value="UXE58843.1"/>
    <property type="molecule type" value="Genomic_DNA"/>
</dbReference>
<evidence type="ECO:0000313" key="2">
    <source>
        <dbReference type="EMBL" id="UXE58843.1"/>
    </source>
</evidence>
<feature type="signal peptide" evidence="1">
    <location>
        <begin position="1"/>
        <end position="23"/>
    </location>
</feature>
<dbReference type="AlphaFoldDB" id="A0A977PU94"/>
<accession>A0A977PU94</accession>
<feature type="chain" id="PRO_5037907588" evidence="1">
    <location>
        <begin position="24"/>
        <end position="155"/>
    </location>
</feature>
<dbReference type="Proteomes" id="UP001065613">
    <property type="component" value="Chromosome"/>
</dbReference>
<gene>
    <name evidence="2" type="ORF">KA717_22900</name>
</gene>
<proteinExistence type="predicted"/>
<reference evidence="2" key="1">
    <citation type="submission" date="2021-04" db="EMBL/GenBank/DDBJ databases">
        <title>Genome sequence of Woronichinia naegeliana from Washington state freshwater lake bloom.</title>
        <authorList>
            <person name="Dreher T.W."/>
        </authorList>
    </citation>
    <scope>NUCLEOTIDE SEQUENCE</scope>
    <source>
        <strain evidence="2">WA131</strain>
    </source>
</reference>
<evidence type="ECO:0000256" key="1">
    <source>
        <dbReference type="SAM" id="SignalP"/>
    </source>
</evidence>
<name>A0A977PU94_9CYAN</name>
<keyword evidence="1" id="KW-0732">Signal</keyword>
<organism evidence="2">
    <name type="scientific">Woronichinia naegeliana WA131</name>
    <dbReference type="NCBI Taxonomy" id="2824559"/>
    <lineage>
        <taxon>Bacteria</taxon>
        <taxon>Bacillati</taxon>
        <taxon>Cyanobacteriota</taxon>
        <taxon>Cyanophyceae</taxon>
        <taxon>Synechococcales</taxon>
        <taxon>Coelosphaeriaceae</taxon>
        <taxon>Woronichinia</taxon>
    </lineage>
</organism>
<dbReference type="KEGG" id="wna:KA717_22900"/>